<dbReference type="InterPro" id="IPR000225">
    <property type="entry name" value="Armadillo"/>
</dbReference>
<proteinExistence type="predicted"/>
<dbReference type="Gene3D" id="1.25.10.10">
    <property type="entry name" value="Leucine-rich Repeat Variant"/>
    <property type="match status" value="1"/>
</dbReference>
<dbReference type="InterPro" id="IPR011989">
    <property type="entry name" value="ARM-like"/>
</dbReference>
<feature type="repeat" description="ARM" evidence="2">
    <location>
        <begin position="151"/>
        <end position="193"/>
    </location>
</feature>
<evidence type="ECO:0000313" key="3">
    <source>
        <dbReference type="EnsemblPlants" id="Zm00001eb146820_P001"/>
    </source>
</evidence>
<dbReference type="Proteomes" id="UP000007305">
    <property type="component" value="Chromosome 3"/>
</dbReference>
<accession>A0A804NAF3</accession>
<dbReference type="Gramene" id="Zm00001eb146820_T001">
    <property type="protein sequence ID" value="Zm00001eb146820_P001"/>
    <property type="gene ID" value="Zm00001eb146820"/>
</dbReference>
<dbReference type="SMART" id="SM00185">
    <property type="entry name" value="ARM"/>
    <property type="match status" value="4"/>
</dbReference>
<evidence type="ECO:0008006" key="5">
    <source>
        <dbReference type="Google" id="ProtNLM"/>
    </source>
</evidence>
<reference evidence="4" key="1">
    <citation type="submission" date="2015-12" db="EMBL/GenBank/DDBJ databases">
        <title>Update maize B73 reference genome by single molecule sequencing technologies.</title>
        <authorList>
            <consortium name="Maize Genome Sequencing Project"/>
            <person name="Ware D."/>
        </authorList>
    </citation>
    <scope>NUCLEOTIDE SEQUENCE [LARGE SCALE GENOMIC DNA]</scope>
    <source>
        <strain evidence="4">cv. B73</strain>
    </source>
</reference>
<keyword evidence="1" id="KW-0833">Ubl conjugation pathway</keyword>
<evidence type="ECO:0000313" key="4">
    <source>
        <dbReference type="Proteomes" id="UP000007305"/>
    </source>
</evidence>
<evidence type="ECO:0000256" key="1">
    <source>
        <dbReference type="ARBA" id="ARBA00022786"/>
    </source>
</evidence>
<protein>
    <recommendedName>
        <fullName evidence="5">U-box domain-containing protein 4</fullName>
    </recommendedName>
</protein>
<dbReference type="PANTHER" id="PTHR23315">
    <property type="entry name" value="U BOX DOMAIN-CONTAINING"/>
    <property type="match status" value="1"/>
</dbReference>
<dbReference type="GO" id="GO:0005737">
    <property type="term" value="C:cytoplasm"/>
    <property type="evidence" value="ECO:0000318"/>
    <property type="project" value="GO_Central"/>
</dbReference>
<name>A0A804NAF3_MAIZE</name>
<keyword evidence="4" id="KW-1185">Reference proteome</keyword>
<sequence>MSQIWVFEYCSLIWNPGITHDACVVGFVGTTTTSCTKVTSTLLTCLWVQSVRLHGHALKLFFLQRWVDREYGTQGHAAVPREDRHARAPARSDLRTPFHMSTLLLCQCNCYDSLNTRMVNNFRVDDLMLLPFRHVIIYICVLNKTKIVDAGALEPLLGYLRSSDPNLQEYATAALLTLSTSSTTKPVIGASGAIPLLVEVLKGGNPQAKNDVVMALYNLSTIADNLQAILSAQPIPPLIELLKGGKRSSKTADKCCALLESLLAFDQCRVALTSEEGGVLAVVEVLEEGSLQGREHAVGALLTMCESDRSRYRDLILNEGAIPGLLELTVHCRAPEGAPNVLVLSSFITTSLLDPDRRRRRLDRRQRWRVTSVMH</sequence>
<dbReference type="EnsemblPlants" id="Zm00001eb146820_T001">
    <property type="protein sequence ID" value="Zm00001eb146820_P001"/>
    <property type="gene ID" value="Zm00001eb146820"/>
</dbReference>
<dbReference type="SUPFAM" id="SSF48371">
    <property type="entry name" value="ARM repeat"/>
    <property type="match status" value="1"/>
</dbReference>
<organism evidence="3 4">
    <name type="scientific">Zea mays</name>
    <name type="common">Maize</name>
    <dbReference type="NCBI Taxonomy" id="4577"/>
    <lineage>
        <taxon>Eukaryota</taxon>
        <taxon>Viridiplantae</taxon>
        <taxon>Streptophyta</taxon>
        <taxon>Embryophyta</taxon>
        <taxon>Tracheophyta</taxon>
        <taxon>Spermatophyta</taxon>
        <taxon>Magnoliopsida</taxon>
        <taxon>Liliopsida</taxon>
        <taxon>Poales</taxon>
        <taxon>Poaceae</taxon>
        <taxon>PACMAD clade</taxon>
        <taxon>Panicoideae</taxon>
        <taxon>Andropogonodae</taxon>
        <taxon>Andropogoneae</taxon>
        <taxon>Tripsacinae</taxon>
        <taxon>Zea</taxon>
    </lineage>
</organism>
<reference evidence="3" key="2">
    <citation type="submission" date="2019-07" db="EMBL/GenBank/DDBJ databases">
        <authorList>
            <person name="Seetharam A."/>
            <person name="Woodhouse M."/>
            <person name="Cannon E."/>
        </authorList>
    </citation>
    <scope>NUCLEOTIDE SEQUENCE [LARGE SCALE GENOMIC DNA]</scope>
    <source>
        <strain evidence="3">cv. B73</strain>
    </source>
</reference>
<dbReference type="AlphaFoldDB" id="A0A804NAF3"/>
<dbReference type="GO" id="GO:0005634">
    <property type="term" value="C:nucleus"/>
    <property type="evidence" value="ECO:0000318"/>
    <property type="project" value="GO_Central"/>
</dbReference>
<dbReference type="Pfam" id="PF00514">
    <property type="entry name" value="Arm"/>
    <property type="match status" value="1"/>
</dbReference>
<dbReference type="InParanoid" id="A0A804NAF3"/>
<dbReference type="InterPro" id="IPR016024">
    <property type="entry name" value="ARM-type_fold"/>
</dbReference>
<evidence type="ECO:0000256" key="2">
    <source>
        <dbReference type="PROSITE-ProRule" id="PRU00259"/>
    </source>
</evidence>
<reference evidence="3" key="3">
    <citation type="submission" date="2021-05" db="UniProtKB">
        <authorList>
            <consortium name="EnsemblPlants"/>
        </authorList>
    </citation>
    <scope>IDENTIFICATION</scope>
    <source>
        <strain evidence="3">cv. B73</strain>
    </source>
</reference>
<dbReference type="PROSITE" id="PS50176">
    <property type="entry name" value="ARM_REPEAT"/>
    <property type="match status" value="1"/>
</dbReference>
<dbReference type="PANTHER" id="PTHR23315:SF355">
    <property type="entry name" value="U-BOX DOMAIN-CONTAINING PROTEIN 4"/>
    <property type="match status" value="1"/>
</dbReference>